<dbReference type="NCBIfam" id="NF003454">
    <property type="entry name" value="PRK05035.1"/>
    <property type="match status" value="1"/>
</dbReference>
<dbReference type="PROSITE" id="PS00198">
    <property type="entry name" value="4FE4S_FER_1"/>
    <property type="match status" value="2"/>
</dbReference>
<evidence type="ECO:0000259" key="8">
    <source>
        <dbReference type="PROSITE" id="PS51379"/>
    </source>
</evidence>
<dbReference type="InterPro" id="IPR011538">
    <property type="entry name" value="Nuo51_FMN-bd"/>
</dbReference>
<evidence type="ECO:0000256" key="2">
    <source>
        <dbReference type="ARBA" id="ARBA00022485"/>
    </source>
</evidence>
<dbReference type="GO" id="GO:0051539">
    <property type="term" value="F:4 iron, 4 sulfur cluster binding"/>
    <property type="evidence" value="ECO:0007669"/>
    <property type="project" value="UniProtKB-KW"/>
</dbReference>
<keyword evidence="4" id="KW-0677">Repeat</keyword>
<dbReference type="AlphaFoldDB" id="A0A644UMM1"/>
<dbReference type="NCBIfam" id="TIGR01945">
    <property type="entry name" value="rnfC"/>
    <property type="match status" value="1"/>
</dbReference>
<keyword evidence="3" id="KW-0479">Metal-binding</keyword>
<dbReference type="SUPFAM" id="SSF142019">
    <property type="entry name" value="Nqo1 FMN-binding domain-like"/>
    <property type="match status" value="1"/>
</dbReference>
<dbReference type="GO" id="GO:0009055">
    <property type="term" value="F:electron transfer activity"/>
    <property type="evidence" value="ECO:0007669"/>
    <property type="project" value="InterPro"/>
</dbReference>
<dbReference type="EMBL" id="VSSQ01000135">
    <property type="protein sequence ID" value="MPL80204.1"/>
    <property type="molecule type" value="Genomic_DNA"/>
</dbReference>
<keyword evidence="2" id="KW-0004">4Fe-4S</keyword>
<dbReference type="GO" id="GO:0046872">
    <property type="term" value="F:metal ion binding"/>
    <property type="evidence" value="ECO:0007669"/>
    <property type="project" value="UniProtKB-KW"/>
</dbReference>
<dbReference type="Gene3D" id="3.30.70.20">
    <property type="match status" value="1"/>
</dbReference>
<dbReference type="InterPro" id="IPR026902">
    <property type="entry name" value="RnfC_N"/>
</dbReference>
<feature type="domain" description="4Fe-4S ferredoxin-type" evidence="8">
    <location>
        <begin position="362"/>
        <end position="383"/>
    </location>
</feature>
<evidence type="ECO:0000256" key="3">
    <source>
        <dbReference type="ARBA" id="ARBA00022723"/>
    </source>
</evidence>
<evidence type="ECO:0000256" key="7">
    <source>
        <dbReference type="ARBA" id="ARBA00023014"/>
    </source>
</evidence>
<dbReference type="InterPro" id="IPR019554">
    <property type="entry name" value="Soluble_ligand-bd"/>
</dbReference>
<evidence type="ECO:0000313" key="9">
    <source>
        <dbReference type="EMBL" id="MPL80204.1"/>
    </source>
</evidence>
<dbReference type="HAMAP" id="MF_00461">
    <property type="entry name" value="RsxC_RnfC"/>
    <property type="match status" value="1"/>
</dbReference>
<dbReference type="SUPFAM" id="SSF46548">
    <property type="entry name" value="alpha-helical ferredoxin"/>
    <property type="match status" value="1"/>
</dbReference>
<protein>
    <submittedName>
        <fullName evidence="9">Electron transport complex subunit RnfC</fullName>
    </submittedName>
</protein>
<evidence type="ECO:0000256" key="1">
    <source>
        <dbReference type="ARBA" id="ARBA00022448"/>
    </source>
</evidence>
<dbReference type="PROSITE" id="PS51379">
    <property type="entry name" value="4FE4S_FER_2"/>
    <property type="match status" value="1"/>
</dbReference>
<dbReference type="Pfam" id="PF13237">
    <property type="entry name" value="Fer4_10"/>
    <property type="match status" value="1"/>
</dbReference>
<dbReference type="InterPro" id="IPR037225">
    <property type="entry name" value="Nuo51_FMN-bd_sf"/>
</dbReference>
<keyword evidence="7" id="KW-0411">Iron-sulfur</keyword>
<proteinExistence type="inferred from homology"/>
<comment type="caution">
    <text evidence="9">The sequence shown here is derived from an EMBL/GenBank/DDBJ whole genome shotgun (WGS) entry which is preliminary data.</text>
</comment>
<dbReference type="Pfam" id="PF01512">
    <property type="entry name" value="Complex1_51K"/>
    <property type="match status" value="1"/>
</dbReference>
<dbReference type="Pfam" id="PF10531">
    <property type="entry name" value="SLBB"/>
    <property type="match status" value="1"/>
</dbReference>
<reference evidence="9" key="1">
    <citation type="submission" date="2019-08" db="EMBL/GenBank/DDBJ databases">
        <authorList>
            <person name="Kucharzyk K."/>
            <person name="Murdoch R.W."/>
            <person name="Higgins S."/>
            <person name="Loffler F."/>
        </authorList>
    </citation>
    <scope>NUCLEOTIDE SEQUENCE</scope>
</reference>
<evidence type="ECO:0000256" key="5">
    <source>
        <dbReference type="ARBA" id="ARBA00022982"/>
    </source>
</evidence>
<dbReference type="InterPro" id="IPR017896">
    <property type="entry name" value="4Fe4S_Fe-S-bd"/>
</dbReference>
<sequence length="454" mass="48552">MSSQKATFLDGIHIPPNKSLTDGLKITKCAAPDFVYLPLSMHIGAPAQPIVKLGDKVKMGQVIATAGGFVSSNIHASVSGLVTGFQKRYLPNGMTSNCIVIKNDGLDTLSEEIVPRNESEITPDLIRKQLQEKGIVGMGGATFPTHVKYAPPKDCPAIDTIILNGIECEPYVTSDHRVLLEYPSEIIQGLKYFMLASGAKKGIIAIEDNKPDAIALMSKLVENEPGIEVLTCAEKYPQGSEKQLVYASTGRTVPDRGLPAAVGVVVDNVATAVAAARAIKDNMPLIERVVTVSGNAVNNPGNYLVRLGTLYSDLVEKAAQGYKGDLARIISGGPMMGFAVNSLDFPIIKGSGSLLLFNYDSPFAHVPQEQTCVRCGHCVDACPMFLEPTVIVQAVKQRNWDSAASSSIHACIECGSCAFECPAHIPLVQYIRMGKQFIGGKGEGGCNPFYVIKK</sequence>
<dbReference type="InterPro" id="IPR010208">
    <property type="entry name" value="Ion_transpt_RnfC/RsxC"/>
</dbReference>
<keyword evidence="6" id="KW-0408">Iron</keyword>
<dbReference type="Gene3D" id="3.40.50.11540">
    <property type="entry name" value="NADH-ubiquinone oxidoreductase 51kDa subunit"/>
    <property type="match status" value="1"/>
</dbReference>
<keyword evidence="5" id="KW-0249">Electron transport</keyword>
<name>A0A644UMM1_9ZZZZ</name>
<dbReference type="Gene3D" id="3.10.20.600">
    <property type="match status" value="1"/>
</dbReference>
<gene>
    <name evidence="9" type="primary">rnfC_5</name>
    <name evidence="9" type="ORF">SDC9_26100</name>
</gene>
<evidence type="ECO:0000256" key="4">
    <source>
        <dbReference type="ARBA" id="ARBA00022737"/>
    </source>
</evidence>
<evidence type="ECO:0000256" key="6">
    <source>
        <dbReference type="ARBA" id="ARBA00023004"/>
    </source>
</evidence>
<accession>A0A644UMM1</accession>
<organism evidence="9">
    <name type="scientific">bioreactor metagenome</name>
    <dbReference type="NCBI Taxonomy" id="1076179"/>
    <lineage>
        <taxon>unclassified sequences</taxon>
        <taxon>metagenomes</taxon>
        <taxon>ecological metagenomes</taxon>
    </lineage>
</organism>
<keyword evidence="1" id="KW-0813">Transport</keyword>
<dbReference type="PANTHER" id="PTHR43034">
    <property type="entry name" value="ION-TRANSLOCATING OXIDOREDUCTASE COMPLEX SUBUNIT C"/>
    <property type="match status" value="1"/>
</dbReference>
<dbReference type="PANTHER" id="PTHR43034:SF2">
    <property type="entry name" value="ION-TRANSLOCATING OXIDOREDUCTASE COMPLEX SUBUNIT C"/>
    <property type="match status" value="1"/>
</dbReference>
<dbReference type="InterPro" id="IPR017900">
    <property type="entry name" value="4Fe4S_Fe_S_CS"/>
</dbReference>
<dbReference type="Pfam" id="PF13375">
    <property type="entry name" value="RnfC_N"/>
    <property type="match status" value="1"/>
</dbReference>
<dbReference type="GO" id="GO:0016020">
    <property type="term" value="C:membrane"/>
    <property type="evidence" value="ECO:0007669"/>
    <property type="project" value="InterPro"/>
</dbReference>